<protein>
    <recommendedName>
        <fullName evidence="5">PH domain-containing protein</fullName>
    </recommendedName>
</protein>
<sequence length="247" mass="27374">MEDIAMRAARKLFSQRLQEYAPADPYYETYTDKKGRQRRRKREVPPGLSAKDAKILKSVTRRAHYLDKGFNLGGMRFGWTFVIGIIPGAGDVADAALNYILVVRKAQQADIPPWLLRRMLANNAVSVVVGLIPIAGDIILAAFKANWRNAALLEEFLRIRGEEILKNQAAQQNTIAESSATPGTANNRPSTERAGSGWFRRGSKGKGKSKTEPTRATNTDSVSSTFDRGRFVEDVPPNATGDLQKRE</sequence>
<feature type="compositionally biased region" description="Polar residues" evidence="1">
    <location>
        <begin position="170"/>
        <end position="189"/>
    </location>
</feature>
<name>M2R565_CERS8</name>
<keyword evidence="2" id="KW-1133">Transmembrane helix</keyword>
<feature type="transmembrane region" description="Helical" evidence="2">
    <location>
        <begin position="120"/>
        <end position="143"/>
    </location>
</feature>
<dbReference type="EMBL" id="KB445804">
    <property type="protein sequence ID" value="EMD34041.1"/>
    <property type="molecule type" value="Genomic_DNA"/>
</dbReference>
<gene>
    <name evidence="3" type="ORF">CERSUDRAFT_117549</name>
</gene>
<dbReference type="InterPro" id="IPR025187">
    <property type="entry name" value="DUF4112"/>
</dbReference>
<organism evidence="3 4">
    <name type="scientific">Ceriporiopsis subvermispora (strain B)</name>
    <name type="common">White-rot fungus</name>
    <name type="synonym">Gelatoporia subvermispora</name>
    <dbReference type="NCBI Taxonomy" id="914234"/>
    <lineage>
        <taxon>Eukaryota</taxon>
        <taxon>Fungi</taxon>
        <taxon>Dikarya</taxon>
        <taxon>Basidiomycota</taxon>
        <taxon>Agaricomycotina</taxon>
        <taxon>Agaricomycetes</taxon>
        <taxon>Polyporales</taxon>
        <taxon>Gelatoporiaceae</taxon>
        <taxon>Gelatoporia</taxon>
    </lineage>
</organism>
<feature type="region of interest" description="Disordered" evidence="1">
    <location>
        <begin position="170"/>
        <end position="247"/>
    </location>
</feature>
<evidence type="ECO:0000256" key="2">
    <source>
        <dbReference type="SAM" id="Phobius"/>
    </source>
</evidence>
<evidence type="ECO:0000256" key="1">
    <source>
        <dbReference type="SAM" id="MobiDB-lite"/>
    </source>
</evidence>
<evidence type="ECO:0000313" key="3">
    <source>
        <dbReference type="EMBL" id="EMD34041.1"/>
    </source>
</evidence>
<dbReference type="Pfam" id="PF13430">
    <property type="entry name" value="DUF4112"/>
    <property type="match status" value="1"/>
</dbReference>
<keyword evidence="2" id="KW-0472">Membrane</keyword>
<proteinExistence type="predicted"/>
<dbReference type="STRING" id="914234.M2R565"/>
<dbReference type="AlphaFoldDB" id="M2R565"/>
<feature type="compositionally biased region" description="Polar residues" evidence="1">
    <location>
        <begin position="214"/>
        <end position="226"/>
    </location>
</feature>
<dbReference type="PANTHER" id="PTHR35519">
    <property type="entry name" value="MEMBRANE PROTEINS"/>
    <property type="match status" value="1"/>
</dbReference>
<dbReference type="PANTHER" id="PTHR35519:SF2">
    <property type="entry name" value="PH DOMAIN PROTEIN"/>
    <property type="match status" value="1"/>
</dbReference>
<dbReference type="OrthoDB" id="2103474at2759"/>
<evidence type="ECO:0008006" key="5">
    <source>
        <dbReference type="Google" id="ProtNLM"/>
    </source>
</evidence>
<feature type="transmembrane region" description="Helical" evidence="2">
    <location>
        <begin position="77"/>
        <end position="100"/>
    </location>
</feature>
<keyword evidence="4" id="KW-1185">Reference proteome</keyword>
<accession>M2R565</accession>
<reference evidence="3 4" key="1">
    <citation type="journal article" date="2012" name="Proc. Natl. Acad. Sci. U.S.A.">
        <title>Comparative genomics of Ceriporiopsis subvermispora and Phanerochaete chrysosporium provide insight into selective ligninolysis.</title>
        <authorList>
            <person name="Fernandez-Fueyo E."/>
            <person name="Ruiz-Duenas F.J."/>
            <person name="Ferreira P."/>
            <person name="Floudas D."/>
            <person name="Hibbett D.S."/>
            <person name="Canessa P."/>
            <person name="Larrondo L.F."/>
            <person name="James T.Y."/>
            <person name="Seelenfreund D."/>
            <person name="Lobos S."/>
            <person name="Polanco R."/>
            <person name="Tello M."/>
            <person name="Honda Y."/>
            <person name="Watanabe T."/>
            <person name="Watanabe T."/>
            <person name="Ryu J.S."/>
            <person name="Kubicek C.P."/>
            <person name="Schmoll M."/>
            <person name="Gaskell J."/>
            <person name="Hammel K.E."/>
            <person name="St John F.J."/>
            <person name="Vanden Wymelenberg A."/>
            <person name="Sabat G."/>
            <person name="Splinter BonDurant S."/>
            <person name="Syed K."/>
            <person name="Yadav J.S."/>
            <person name="Doddapaneni H."/>
            <person name="Subramanian V."/>
            <person name="Lavin J.L."/>
            <person name="Oguiza J.A."/>
            <person name="Perez G."/>
            <person name="Pisabarro A.G."/>
            <person name="Ramirez L."/>
            <person name="Santoyo F."/>
            <person name="Master E."/>
            <person name="Coutinho P.M."/>
            <person name="Henrissat B."/>
            <person name="Lombard V."/>
            <person name="Magnuson J.K."/>
            <person name="Kuees U."/>
            <person name="Hori C."/>
            <person name="Igarashi K."/>
            <person name="Samejima M."/>
            <person name="Held B.W."/>
            <person name="Barry K.W."/>
            <person name="LaButti K.M."/>
            <person name="Lapidus A."/>
            <person name="Lindquist E.A."/>
            <person name="Lucas S.M."/>
            <person name="Riley R."/>
            <person name="Salamov A.A."/>
            <person name="Hoffmeister D."/>
            <person name="Schwenk D."/>
            <person name="Hadar Y."/>
            <person name="Yarden O."/>
            <person name="de Vries R.P."/>
            <person name="Wiebenga A."/>
            <person name="Stenlid J."/>
            <person name="Eastwood D."/>
            <person name="Grigoriev I.V."/>
            <person name="Berka R.M."/>
            <person name="Blanchette R.A."/>
            <person name="Kersten P."/>
            <person name="Martinez A.T."/>
            <person name="Vicuna R."/>
            <person name="Cullen D."/>
        </authorList>
    </citation>
    <scope>NUCLEOTIDE SEQUENCE [LARGE SCALE GENOMIC DNA]</scope>
    <source>
        <strain evidence="3 4">B</strain>
    </source>
</reference>
<keyword evidence="2" id="KW-0812">Transmembrane</keyword>
<dbReference type="Proteomes" id="UP000016930">
    <property type="component" value="Unassembled WGS sequence"/>
</dbReference>
<dbReference type="HOGENOM" id="CLU_067862_2_1_1"/>
<evidence type="ECO:0000313" key="4">
    <source>
        <dbReference type="Proteomes" id="UP000016930"/>
    </source>
</evidence>